<evidence type="ECO:0000313" key="2">
    <source>
        <dbReference type="Proteomes" id="UP000078113"/>
    </source>
</evidence>
<dbReference type="Proteomes" id="UP000078113">
    <property type="component" value="Unassembled WGS sequence"/>
</dbReference>
<dbReference type="EMBL" id="LWDG02000832">
    <property type="protein sequence ID" value="KAE8262213.1"/>
    <property type="molecule type" value="Genomic_DNA"/>
</dbReference>
<keyword evidence="2" id="KW-1185">Reference proteome</keyword>
<reference evidence="1" key="1">
    <citation type="submission" date="2016-04" db="EMBL/GenBank/DDBJ databases">
        <authorList>
            <person name="Nguyen H.D."/>
            <person name="Samba Siva P."/>
            <person name="Cullis J."/>
            <person name="Levesque C.A."/>
            <person name="Hambleton S."/>
        </authorList>
    </citation>
    <scope>NUCLEOTIDE SEQUENCE</scope>
    <source>
        <strain evidence="1">DAOMC 236422</strain>
    </source>
</reference>
<gene>
    <name evidence="1" type="ORF">A4X09_0g7510</name>
</gene>
<sequence>MKGPIELVSFRRSVFDLPIEYVRELIFTEGTKSPYSSDGQSCLLWGLSEEPNAFRHVRPLLTSRPGAETLSVEGPAKRSRTSFDHIDADIVAKHMNENGLLPLSARRVLSEQFEISREQLNYYIRGRVQMLLARKKKLAGISASSSGAHQG</sequence>
<reference evidence="1" key="2">
    <citation type="journal article" date="2019" name="IMA Fungus">
        <title>Genome sequencing and comparison of five Tilletia species to identify candidate genes for the detection of regulated species infecting wheat.</title>
        <authorList>
            <person name="Nguyen H.D.T."/>
            <person name="Sultana T."/>
            <person name="Kesanakurti P."/>
            <person name="Hambleton S."/>
        </authorList>
    </citation>
    <scope>NUCLEOTIDE SEQUENCE</scope>
    <source>
        <strain evidence="1">DAOMC 236422</strain>
    </source>
</reference>
<protein>
    <submittedName>
        <fullName evidence="1">Uncharacterized protein</fullName>
    </submittedName>
</protein>
<dbReference type="AlphaFoldDB" id="A0A8X7N341"/>
<comment type="caution">
    <text evidence="1">The sequence shown here is derived from an EMBL/GenBank/DDBJ whole genome shotgun (WGS) entry which is preliminary data.</text>
</comment>
<proteinExistence type="predicted"/>
<name>A0A8X7N341_9BASI</name>
<organism evidence="1 2">
    <name type="scientific">Tilletia walkeri</name>
    <dbReference type="NCBI Taxonomy" id="117179"/>
    <lineage>
        <taxon>Eukaryota</taxon>
        <taxon>Fungi</taxon>
        <taxon>Dikarya</taxon>
        <taxon>Basidiomycota</taxon>
        <taxon>Ustilaginomycotina</taxon>
        <taxon>Exobasidiomycetes</taxon>
        <taxon>Tilletiales</taxon>
        <taxon>Tilletiaceae</taxon>
        <taxon>Tilletia</taxon>
    </lineage>
</organism>
<accession>A0A8X7N341</accession>
<evidence type="ECO:0000313" key="1">
    <source>
        <dbReference type="EMBL" id="KAE8262213.1"/>
    </source>
</evidence>